<dbReference type="InterPro" id="IPR036390">
    <property type="entry name" value="WH_DNA-bd_sf"/>
</dbReference>
<dbReference type="InterPro" id="IPR012318">
    <property type="entry name" value="HTH_CRP"/>
</dbReference>
<dbReference type="SUPFAM" id="SSF46785">
    <property type="entry name" value="Winged helix' DNA-binding domain"/>
    <property type="match status" value="1"/>
</dbReference>
<dbReference type="Pfam" id="PF00027">
    <property type="entry name" value="cNMP_binding"/>
    <property type="match status" value="1"/>
</dbReference>
<keyword evidence="1" id="KW-0805">Transcription regulation</keyword>
<feature type="domain" description="HTH crp-type" evidence="5">
    <location>
        <begin position="140"/>
        <end position="214"/>
    </location>
</feature>
<dbReference type="PANTHER" id="PTHR24567:SF68">
    <property type="entry name" value="DNA-BINDING TRANSCRIPTIONAL DUAL REGULATOR CRP"/>
    <property type="match status" value="1"/>
</dbReference>
<reference evidence="7" key="1">
    <citation type="journal article" date="2019" name="Int. J. Syst. Evol. Microbiol.">
        <title>The Global Catalogue of Microorganisms (GCM) 10K type strain sequencing project: providing services to taxonomists for standard genome sequencing and annotation.</title>
        <authorList>
            <consortium name="The Broad Institute Genomics Platform"/>
            <consortium name="The Broad Institute Genome Sequencing Center for Infectious Disease"/>
            <person name="Wu L."/>
            <person name="Ma J."/>
        </authorList>
    </citation>
    <scope>NUCLEOTIDE SEQUENCE [LARGE SCALE GENOMIC DNA]</scope>
    <source>
        <strain evidence="7">KCTC 5701</strain>
    </source>
</reference>
<dbReference type="Proteomes" id="UP001596065">
    <property type="component" value="Unassembled WGS sequence"/>
</dbReference>
<protein>
    <submittedName>
        <fullName evidence="6">Crp/Fnr family transcriptional regulator</fullName>
    </submittedName>
</protein>
<feature type="domain" description="Cyclic nucleotide-binding" evidence="4">
    <location>
        <begin position="32"/>
        <end position="96"/>
    </location>
</feature>
<dbReference type="RefSeq" id="WP_344346549.1">
    <property type="nucleotide sequence ID" value="NZ_BAAASM010000004.1"/>
</dbReference>
<accession>A0ABW0WHS7</accession>
<evidence type="ECO:0000259" key="5">
    <source>
        <dbReference type="PROSITE" id="PS51063"/>
    </source>
</evidence>
<evidence type="ECO:0000313" key="7">
    <source>
        <dbReference type="Proteomes" id="UP001596065"/>
    </source>
</evidence>
<dbReference type="InterPro" id="IPR014710">
    <property type="entry name" value="RmlC-like_jellyroll"/>
</dbReference>
<dbReference type="EMBL" id="JBHSOE010000034">
    <property type="protein sequence ID" value="MFC5657817.1"/>
    <property type="molecule type" value="Genomic_DNA"/>
</dbReference>
<dbReference type="SUPFAM" id="SSF51206">
    <property type="entry name" value="cAMP-binding domain-like"/>
    <property type="match status" value="1"/>
</dbReference>
<dbReference type="InterPro" id="IPR050397">
    <property type="entry name" value="Env_Response_Regulators"/>
</dbReference>
<evidence type="ECO:0000256" key="3">
    <source>
        <dbReference type="ARBA" id="ARBA00023163"/>
    </source>
</evidence>
<dbReference type="PROSITE" id="PS50042">
    <property type="entry name" value="CNMP_BINDING_3"/>
    <property type="match status" value="1"/>
</dbReference>
<keyword evidence="3" id="KW-0804">Transcription</keyword>
<dbReference type="InterPro" id="IPR018490">
    <property type="entry name" value="cNMP-bd_dom_sf"/>
</dbReference>
<name>A0ABW0WHS7_STRNO</name>
<dbReference type="Pfam" id="PF13545">
    <property type="entry name" value="HTH_Crp_2"/>
    <property type="match status" value="1"/>
</dbReference>
<evidence type="ECO:0000256" key="1">
    <source>
        <dbReference type="ARBA" id="ARBA00023015"/>
    </source>
</evidence>
<dbReference type="PROSITE" id="PS51063">
    <property type="entry name" value="HTH_CRP_2"/>
    <property type="match status" value="1"/>
</dbReference>
<dbReference type="PANTHER" id="PTHR24567">
    <property type="entry name" value="CRP FAMILY TRANSCRIPTIONAL REGULATORY PROTEIN"/>
    <property type="match status" value="1"/>
</dbReference>
<proteinExistence type="predicted"/>
<dbReference type="Gene3D" id="2.60.120.10">
    <property type="entry name" value="Jelly Rolls"/>
    <property type="match status" value="1"/>
</dbReference>
<evidence type="ECO:0000256" key="2">
    <source>
        <dbReference type="ARBA" id="ARBA00023125"/>
    </source>
</evidence>
<gene>
    <name evidence="6" type="ORF">ACFP3J_20280</name>
</gene>
<dbReference type="InterPro" id="IPR000595">
    <property type="entry name" value="cNMP-bd_dom"/>
</dbReference>
<dbReference type="CDD" id="cd00038">
    <property type="entry name" value="CAP_ED"/>
    <property type="match status" value="1"/>
</dbReference>
<keyword evidence="2" id="KW-0238">DNA-binding</keyword>
<dbReference type="InterPro" id="IPR036388">
    <property type="entry name" value="WH-like_DNA-bd_sf"/>
</dbReference>
<evidence type="ECO:0000313" key="6">
    <source>
        <dbReference type="EMBL" id="MFC5657817.1"/>
    </source>
</evidence>
<organism evidence="6 7">
    <name type="scientific">Streptomyces nogalater</name>
    <dbReference type="NCBI Taxonomy" id="38314"/>
    <lineage>
        <taxon>Bacteria</taxon>
        <taxon>Bacillati</taxon>
        <taxon>Actinomycetota</taxon>
        <taxon>Actinomycetes</taxon>
        <taxon>Kitasatosporales</taxon>
        <taxon>Streptomycetaceae</taxon>
        <taxon>Streptomyces</taxon>
    </lineage>
</organism>
<evidence type="ECO:0000259" key="4">
    <source>
        <dbReference type="PROSITE" id="PS50042"/>
    </source>
</evidence>
<keyword evidence="7" id="KW-1185">Reference proteome</keyword>
<dbReference type="SMART" id="SM00100">
    <property type="entry name" value="cNMP"/>
    <property type="match status" value="1"/>
</dbReference>
<sequence>MFAGTCTPLWETLRERMAGEGRAAPVVRLVRGENAYSSGQSDDSLYLVEEGQVKTVSDSPDGKRCLLSIRVEGEFFGELGILRGTRPETATAMKRSVLRKLSAAHVAAVLQDLGNTEEFALHLMAQMSRQQRLIANMVTMNCEQRLAVTLLDLARKVGRRQGAELRLERRITHEELSEMVGTTRSRVGFFLKRFSDNGLLVHSGSAQLAVNEPRLARYVAMV</sequence>
<dbReference type="Gene3D" id="1.10.10.10">
    <property type="entry name" value="Winged helix-like DNA-binding domain superfamily/Winged helix DNA-binding domain"/>
    <property type="match status" value="1"/>
</dbReference>
<comment type="caution">
    <text evidence="6">The sequence shown here is derived from an EMBL/GenBank/DDBJ whole genome shotgun (WGS) entry which is preliminary data.</text>
</comment>